<evidence type="ECO:0000259" key="5">
    <source>
        <dbReference type="PROSITE" id="PS51078"/>
    </source>
</evidence>
<name>A0A4Q7NGS7_9BURK</name>
<protein>
    <submittedName>
        <fullName evidence="6">IclR family transcriptional regulator</fullName>
    </submittedName>
</protein>
<dbReference type="OrthoDB" id="8721254at2"/>
<dbReference type="InterPro" id="IPR036390">
    <property type="entry name" value="WH_DNA-bd_sf"/>
</dbReference>
<dbReference type="RefSeq" id="WP_130355547.1">
    <property type="nucleotide sequence ID" value="NZ_SGXC01000001.1"/>
</dbReference>
<dbReference type="GO" id="GO:0003677">
    <property type="term" value="F:DNA binding"/>
    <property type="evidence" value="ECO:0007669"/>
    <property type="project" value="UniProtKB-KW"/>
</dbReference>
<dbReference type="SMART" id="SM00346">
    <property type="entry name" value="HTH_ICLR"/>
    <property type="match status" value="1"/>
</dbReference>
<feature type="domain" description="IclR-ED" evidence="5">
    <location>
        <begin position="62"/>
        <end position="245"/>
    </location>
</feature>
<gene>
    <name evidence="6" type="ORF">EV675_0156</name>
</gene>
<dbReference type="GO" id="GO:0003700">
    <property type="term" value="F:DNA-binding transcription factor activity"/>
    <property type="evidence" value="ECO:0007669"/>
    <property type="project" value="TreeGrafter"/>
</dbReference>
<dbReference type="InterPro" id="IPR014757">
    <property type="entry name" value="Tscrpt_reg_IclR_C"/>
</dbReference>
<dbReference type="Proteomes" id="UP000292445">
    <property type="component" value="Unassembled WGS sequence"/>
</dbReference>
<evidence type="ECO:0000313" key="7">
    <source>
        <dbReference type="Proteomes" id="UP000292445"/>
    </source>
</evidence>
<sequence>MSQFQKVFDVLDLFTEERTTLSAEEVSDLLAVSRPTAFRYLRWLTETGLVSRLSGRYAIGARIMELDYRSRRSDPLLLAARDVMARLTEETQCSAMLSGVFGDKVVNIHQDEHRAHVSASFGRGRALPPFRGAASKVVLAHLGSARLKRLFDEHGNEPDVLALGQDWPAFSKYFRAIRQRGFYVSKGEVDSDVAGVAAPIFNAEGGVAGALTLLLQLPHGEFLDTNRLGNLVMERAREISDHLALSPLPADAAAAVENPA</sequence>
<accession>A0A4Q7NGS7</accession>
<dbReference type="InterPro" id="IPR005471">
    <property type="entry name" value="Tscrpt_reg_IclR_N"/>
</dbReference>
<evidence type="ECO:0000313" key="6">
    <source>
        <dbReference type="EMBL" id="RZS84154.1"/>
    </source>
</evidence>
<dbReference type="Gene3D" id="3.30.450.40">
    <property type="match status" value="1"/>
</dbReference>
<proteinExistence type="predicted"/>
<evidence type="ECO:0000256" key="3">
    <source>
        <dbReference type="ARBA" id="ARBA00023163"/>
    </source>
</evidence>
<keyword evidence="7" id="KW-1185">Reference proteome</keyword>
<organism evidence="6 7">
    <name type="scientific">Pigmentiphaga kullae</name>
    <dbReference type="NCBI Taxonomy" id="151784"/>
    <lineage>
        <taxon>Bacteria</taxon>
        <taxon>Pseudomonadati</taxon>
        <taxon>Pseudomonadota</taxon>
        <taxon>Betaproteobacteria</taxon>
        <taxon>Burkholderiales</taxon>
        <taxon>Alcaligenaceae</taxon>
        <taxon>Pigmentiphaga</taxon>
    </lineage>
</organism>
<dbReference type="InterPro" id="IPR050707">
    <property type="entry name" value="HTH_MetabolicPath_Reg"/>
</dbReference>
<dbReference type="PANTHER" id="PTHR30136:SF24">
    <property type="entry name" value="HTH-TYPE TRANSCRIPTIONAL REPRESSOR ALLR"/>
    <property type="match status" value="1"/>
</dbReference>
<reference evidence="6 7" key="1">
    <citation type="submission" date="2019-02" db="EMBL/GenBank/DDBJ databases">
        <title>Genomic Encyclopedia of Type Strains, Phase IV (KMG-IV): sequencing the most valuable type-strain genomes for metagenomic binning, comparative biology and taxonomic classification.</title>
        <authorList>
            <person name="Goeker M."/>
        </authorList>
    </citation>
    <scope>NUCLEOTIDE SEQUENCE [LARGE SCALE GENOMIC DNA]</scope>
    <source>
        <strain evidence="6 7">K24</strain>
    </source>
</reference>
<evidence type="ECO:0000256" key="2">
    <source>
        <dbReference type="ARBA" id="ARBA00023125"/>
    </source>
</evidence>
<dbReference type="Pfam" id="PF09339">
    <property type="entry name" value="HTH_IclR"/>
    <property type="match status" value="1"/>
</dbReference>
<dbReference type="PROSITE" id="PS51078">
    <property type="entry name" value="ICLR_ED"/>
    <property type="match status" value="1"/>
</dbReference>
<dbReference type="PROSITE" id="PS51077">
    <property type="entry name" value="HTH_ICLR"/>
    <property type="match status" value="1"/>
</dbReference>
<dbReference type="Gene3D" id="1.10.10.10">
    <property type="entry name" value="Winged helix-like DNA-binding domain superfamily/Winged helix DNA-binding domain"/>
    <property type="match status" value="1"/>
</dbReference>
<dbReference type="InterPro" id="IPR029016">
    <property type="entry name" value="GAF-like_dom_sf"/>
</dbReference>
<dbReference type="AlphaFoldDB" id="A0A4Q7NGS7"/>
<dbReference type="GO" id="GO:0045892">
    <property type="term" value="P:negative regulation of DNA-templated transcription"/>
    <property type="evidence" value="ECO:0007669"/>
    <property type="project" value="TreeGrafter"/>
</dbReference>
<dbReference type="EMBL" id="SGXC01000001">
    <property type="protein sequence ID" value="RZS84154.1"/>
    <property type="molecule type" value="Genomic_DNA"/>
</dbReference>
<comment type="caution">
    <text evidence="6">The sequence shown here is derived from an EMBL/GenBank/DDBJ whole genome shotgun (WGS) entry which is preliminary data.</text>
</comment>
<feature type="domain" description="HTH iclR-type" evidence="4">
    <location>
        <begin position="1"/>
        <end position="61"/>
    </location>
</feature>
<keyword evidence="3" id="KW-0804">Transcription</keyword>
<dbReference type="SUPFAM" id="SSF46785">
    <property type="entry name" value="Winged helix' DNA-binding domain"/>
    <property type="match status" value="1"/>
</dbReference>
<keyword evidence="2" id="KW-0238">DNA-binding</keyword>
<dbReference type="Pfam" id="PF01614">
    <property type="entry name" value="IclR_C"/>
    <property type="match status" value="1"/>
</dbReference>
<keyword evidence="1" id="KW-0805">Transcription regulation</keyword>
<evidence type="ECO:0000256" key="1">
    <source>
        <dbReference type="ARBA" id="ARBA00023015"/>
    </source>
</evidence>
<dbReference type="PANTHER" id="PTHR30136">
    <property type="entry name" value="HELIX-TURN-HELIX TRANSCRIPTIONAL REGULATOR, ICLR FAMILY"/>
    <property type="match status" value="1"/>
</dbReference>
<evidence type="ECO:0000259" key="4">
    <source>
        <dbReference type="PROSITE" id="PS51077"/>
    </source>
</evidence>
<dbReference type="SUPFAM" id="SSF55781">
    <property type="entry name" value="GAF domain-like"/>
    <property type="match status" value="1"/>
</dbReference>
<dbReference type="InterPro" id="IPR036388">
    <property type="entry name" value="WH-like_DNA-bd_sf"/>
</dbReference>